<evidence type="ECO:0000313" key="13">
    <source>
        <dbReference type="Proteomes" id="UP000094707"/>
    </source>
</evidence>
<comment type="subcellular location">
    <subcellularLocation>
        <location evidence="1">Membrane</location>
        <topology evidence="1">Multi-pass membrane protein</topology>
    </subcellularLocation>
</comment>
<accession>A0A1D3KZJ7</accession>
<dbReference type="InterPro" id="IPR043130">
    <property type="entry name" value="CDP-OH_PTrfase_TM_dom"/>
</dbReference>
<evidence type="ECO:0000313" key="12">
    <source>
        <dbReference type="EMBL" id="SCG84812.1"/>
    </source>
</evidence>
<evidence type="ECO:0000256" key="6">
    <source>
        <dbReference type="ARBA" id="ARBA00022989"/>
    </source>
</evidence>
<evidence type="ECO:0000256" key="4">
    <source>
        <dbReference type="ARBA" id="ARBA00022679"/>
    </source>
</evidence>
<dbReference type="InterPro" id="IPR000462">
    <property type="entry name" value="CDP-OH_P_trans"/>
</dbReference>
<dbReference type="GO" id="GO:0016020">
    <property type="term" value="C:membrane"/>
    <property type="evidence" value="ECO:0007669"/>
    <property type="project" value="UniProtKB-SubCell"/>
</dbReference>
<keyword evidence="9" id="KW-0594">Phospholipid biosynthesis</keyword>
<dbReference type="AlphaFoldDB" id="A0A1D3KZJ7"/>
<evidence type="ECO:0000256" key="7">
    <source>
        <dbReference type="ARBA" id="ARBA00023098"/>
    </source>
</evidence>
<dbReference type="EC" id="2.7.8.38" evidence="12"/>
<dbReference type="KEGG" id="mcub:MCBB_0224"/>
<evidence type="ECO:0000256" key="10">
    <source>
        <dbReference type="ARBA" id="ARBA00023264"/>
    </source>
</evidence>
<organism evidence="12 13">
    <name type="scientific">Methanobacterium congolense</name>
    <dbReference type="NCBI Taxonomy" id="118062"/>
    <lineage>
        <taxon>Archaea</taxon>
        <taxon>Methanobacteriati</taxon>
        <taxon>Methanobacteriota</taxon>
        <taxon>Methanomada group</taxon>
        <taxon>Methanobacteria</taxon>
        <taxon>Methanobacteriales</taxon>
        <taxon>Methanobacteriaceae</taxon>
        <taxon>Methanobacterium</taxon>
    </lineage>
</organism>
<dbReference type="Gene3D" id="1.20.120.1760">
    <property type="match status" value="1"/>
</dbReference>
<evidence type="ECO:0000256" key="1">
    <source>
        <dbReference type="ARBA" id="ARBA00004141"/>
    </source>
</evidence>
<feature type="transmembrane region" description="Helical" evidence="11">
    <location>
        <begin position="20"/>
        <end position="46"/>
    </location>
</feature>
<dbReference type="GO" id="GO:0008654">
    <property type="term" value="P:phospholipid biosynthetic process"/>
    <property type="evidence" value="ECO:0007669"/>
    <property type="project" value="UniProtKB-KW"/>
</dbReference>
<feature type="transmembrane region" description="Helical" evidence="11">
    <location>
        <begin position="85"/>
        <end position="112"/>
    </location>
</feature>
<evidence type="ECO:0000256" key="9">
    <source>
        <dbReference type="ARBA" id="ARBA00023209"/>
    </source>
</evidence>
<keyword evidence="6 11" id="KW-1133">Transmembrane helix</keyword>
<evidence type="ECO:0000256" key="2">
    <source>
        <dbReference type="ARBA" id="ARBA00010441"/>
    </source>
</evidence>
<evidence type="ECO:0000256" key="3">
    <source>
        <dbReference type="ARBA" id="ARBA00022516"/>
    </source>
</evidence>
<dbReference type="NCBIfam" id="TIGR00473">
    <property type="entry name" value="pssA"/>
    <property type="match status" value="1"/>
</dbReference>
<evidence type="ECO:0000256" key="8">
    <source>
        <dbReference type="ARBA" id="ARBA00023136"/>
    </source>
</evidence>
<gene>
    <name evidence="12" type="ORF">MCBB_0224</name>
</gene>
<dbReference type="InterPro" id="IPR004533">
    <property type="entry name" value="CDP-diaglyc--ser_O-PTrfase"/>
</dbReference>
<reference evidence="12 13" key="1">
    <citation type="submission" date="2016-08" db="EMBL/GenBank/DDBJ databases">
        <authorList>
            <person name="Seilhamer J.J."/>
        </authorList>
    </citation>
    <scope>NUCLEOTIDE SEQUENCE [LARGE SCALE GENOMIC DNA]</scope>
    <source>
        <strain evidence="12">Buetzberg</strain>
    </source>
</reference>
<dbReference type="STRING" id="118062.MCBB_0224"/>
<keyword evidence="3" id="KW-0444">Lipid biosynthesis</keyword>
<sequence>MNMKDFISYADFVSLGNASFGFLSIVMVMSGNLILAAKFMLIAVIFDSLDGWVARHTKGVDEFGFGKNIDSLADVISFGVAPGMLLYSACVTYSIPYINILVSLLIVICGILRLARFNVLADLTANSSGDKFVGLPIPSTALILGSFYISGIFQMDLALVMMMVVSLFMISTVEYPKFKGALVVAVGSILIVSTCLPQNILSIIAYFPAKILFVLAVTYLLAVPVMDLYANLRRSGPNVR</sequence>
<dbReference type="PATRIC" id="fig|129848.4.peg.232"/>
<dbReference type="Pfam" id="PF01066">
    <property type="entry name" value="CDP-OH_P_transf"/>
    <property type="match status" value="1"/>
</dbReference>
<keyword evidence="10" id="KW-1208">Phospholipid metabolism</keyword>
<protein>
    <submittedName>
        <fullName evidence="12">Archaetidylserine synthase</fullName>
        <ecNumber evidence="12">2.7.8.38</ecNumber>
    </submittedName>
</protein>
<dbReference type="EMBL" id="LT607756">
    <property type="protein sequence ID" value="SCG84812.1"/>
    <property type="molecule type" value="Genomic_DNA"/>
</dbReference>
<feature type="transmembrane region" description="Helical" evidence="11">
    <location>
        <begin position="211"/>
        <end position="230"/>
    </location>
</feature>
<name>A0A1D3KZJ7_9EURY</name>
<keyword evidence="4 12" id="KW-0808">Transferase</keyword>
<keyword evidence="8 11" id="KW-0472">Membrane</keyword>
<dbReference type="NCBIfam" id="NF038087">
    <property type="entry name" value="arch_ser_synth"/>
    <property type="match status" value="1"/>
</dbReference>
<feature type="transmembrane region" description="Helical" evidence="11">
    <location>
        <begin position="132"/>
        <end position="151"/>
    </location>
</feature>
<dbReference type="Proteomes" id="UP000094707">
    <property type="component" value="Chromosome I"/>
</dbReference>
<feature type="transmembrane region" description="Helical" evidence="11">
    <location>
        <begin position="157"/>
        <end position="175"/>
    </location>
</feature>
<keyword evidence="13" id="KW-1185">Reference proteome</keyword>
<keyword evidence="5 11" id="KW-0812">Transmembrane</keyword>
<evidence type="ECO:0000256" key="5">
    <source>
        <dbReference type="ARBA" id="ARBA00022692"/>
    </source>
</evidence>
<feature type="transmembrane region" description="Helical" evidence="11">
    <location>
        <begin position="182"/>
        <end position="205"/>
    </location>
</feature>
<proteinExistence type="inferred from homology"/>
<comment type="similarity">
    <text evidence="2">Belongs to the CDP-alcohol phosphatidyltransferase class-I family.</text>
</comment>
<dbReference type="GO" id="GO:0043761">
    <property type="term" value="F:archaetidylserine synthase activity"/>
    <property type="evidence" value="ECO:0007669"/>
    <property type="project" value="UniProtKB-EC"/>
</dbReference>
<evidence type="ECO:0000256" key="11">
    <source>
        <dbReference type="SAM" id="Phobius"/>
    </source>
</evidence>
<dbReference type="OrthoDB" id="221913at2157"/>
<keyword evidence="7" id="KW-0443">Lipid metabolism</keyword>